<accession>A0A4U5NHK3</accession>
<protein>
    <submittedName>
        <fullName evidence="1">Uncharacterized protein</fullName>
    </submittedName>
</protein>
<comment type="caution">
    <text evidence="1">The sequence shown here is derived from an EMBL/GenBank/DDBJ whole genome shotgun (WGS) entry which is preliminary data.</text>
</comment>
<keyword evidence="2" id="KW-1185">Reference proteome</keyword>
<evidence type="ECO:0000313" key="1">
    <source>
        <dbReference type="EMBL" id="TKR82354.1"/>
    </source>
</evidence>
<reference evidence="1 2" key="2">
    <citation type="journal article" date="2019" name="G3 (Bethesda)">
        <title>Hybrid Assembly of the Genome of the Entomopathogenic Nematode Steinernema carpocapsae Identifies the X-Chromosome.</title>
        <authorList>
            <person name="Serra L."/>
            <person name="Macchietto M."/>
            <person name="Macias-Munoz A."/>
            <person name="McGill C.J."/>
            <person name="Rodriguez I.M."/>
            <person name="Rodriguez B."/>
            <person name="Murad R."/>
            <person name="Mortazavi A."/>
        </authorList>
    </citation>
    <scope>NUCLEOTIDE SEQUENCE [LARGE SCALE GENOMIC DNA]</scope>
    <source>
        <strain evidence="1 2">ALL</strain>
    </source>
</reference>
<organism evidence="1 2">
    <name type="scientific">Steinernema carpocapsae</name>
    <name type="common">Entomopathogenic nematode</name>
    <dbReference type="NCBI Taxonomy" id="34508"/>
    <lineage>
        <taxon>Eukaryota</taxon>
        <taxon>Metazoa</taxon>
        <taxon>Ecdysozoa</taxon>
        <taxon>Nematoda</taxon>
        <taxon>Chromadorea</taxon>
        <taxon>Rhabditida</taxon>
        <taxon>Tylenchina</taxon>
        <taxon>Panagrolaimomorpha</taxon>
        <taxon>Strongyloidoidea</taxon>
        <taxon>Steinernematidae</taxon>
        <taxon>Steinernema</taxon>
    </lineage>
</organism>
<name>A0A4U5NHK3_STECR</name>
<dbReference type="Proteomes" id="UP000298663">
    <property type="component" value="Unassembled WGS sequence"/>
</dbReference>
<dbReference type="EMBL" id="AZBU02000004">
    <property type="protein sequence ID" value="TKR82354.1"/>
    <property type="molecule type" value="Genomic_DNA"/>
</dbReference>
<proteinExistence type="predicted"/>
<sequence length="132" mass="14664">MSSGGEALNCSKKPAIRSRFELCEFTSKRVRFGLNAKSKSVHCRRFGHGHCNAPKLTVADGATTRGDEILSLFSPDCPIAPKRRSTRPEAEEGRNGHIRRRRIKKAAHPLRAFHFMLGPHPQQGTPTGAFFI</sequence>
<gene>
    <name evidence="1" type="ORF">L596_016093</name>
</gene>
<evidence type="ECO:0000313" key="2">
    <source>
        <dbReference type="Proteomes" id="UP000298663"/>
    </source>
</evidence>
<reference evidence="1 2" key="1">
    <citation type="journal article" date="2015" name="Genome Biol.">
        <title>Comparative genomics of Steinernema reveals deeply conserved gene regulatory networks.</title>
        <authorList>
            <person name="Dillman A.R."/>
            <person name="Macchietto M."/>
            <person name="Porter C.F."/>
            <person name="Rogers A."/>
            <person name="Williams B."/>
            <person name="Antoshechkin I."/>
            <person name="Lee M.M."/>
            <person name="Goodwin Z."/>
            <person name="Lu X."/>
            <person name="Lewis E.E."/>
            <person name="Goodrich-Blair H."/>
            <person name="Stock S.P."/>
            <person name="Adams B.J."/>
            <person name="Sternberg P.W."/>
            <person name="Mortazavi A."/>
        </authorList>
    </citation>
    <scope>NUCLEOTIDE SEQUENCE [LARGE SCALE GENOMIC DNA]</scope>
    <source>
        <strain evidence="1 2">ALL</strain>
    </source>
</reference>
<dbReference type="AlphaFoldDB" id="A0A4U5NHK3"/>